<dbReference type="InterPro" id="IPR001254">
    <property type="entry name" value="Trypsin_dom"/>
</dbReference>
<dbReference type="InterPro" id="IPR013783">
    <property type="entry name" value="Ig-like_fold"/>
</dbReference>
<dbReference type="SMART" id="SM00020">
    <property type="entry name" value="Tryp_SPc"/>
    <property type="match status" value="1"/>
</dbReference>
<reference evidence="6" key="1">
    <citation type="submission" date="2024-05" db="EMBL/GenBank/DDBJ databases">
        <title>Genome Sequences of Four Agar- Degrading Marine Bacteria.</title>
        <authorList>
            <person name="Phillips E.K."/>
            <person name="Shaffer J.C."/>
            <person name="Henson M.W."/>
            <person name="Temperton B."/>
            <person name="Thrash C.J."/>
            <person name="Martin M.O."/>
        </authorList>
    </citation>
    <scope>NUCLEOTIDE SEQUENCE</scope>
    <source>
        <strain evidence="6">EKP203</strain>
    </source>
</reference>
<accession>A0ABT7Y063</accession>
<dbReference type="InterPro" id="IPR018114">
    <property type="entry name" value="TRYPSIN_HIS"/>
</dbReference>
<keyword evidence="3" id="KW-0720">Serine protease</keyword>
<dbReference type="Gene3D" id="2.60.40.10">
    <property type="entry name" value="Immunoglobulins"/>
    <property type="match status" value="1"/>
</dbReference>
<evidence type="ECO:0000256" key="2">
    <source>
        <dbReference type="ARBA" id="ARBA00023157"/>
    </source>
</evidence>
<dbReference type="PANTHER" id="PTHR24276:SF98">
    <property type="entry name" value="FI18310P1-RELATED"/>
    <property type="match status" value="1"/>
</dbReference>
<evidence type="ECO:0000259" key="5">
    <source>
        <dbReference type="PROSITE" id="PS50240"/>
    </source>
</evidence>
<feature type="signal peptide" evidence="4">
    <location>
        <begin position="1"/>
        <end position="23"/>
    </location>
</feature>
<protein>
    <submittedName>
        <fullName evidence="6">Trypsin-like serine protease</fullName>
        <ecNumber evidence="6">3.4.21.-</ecNumber>
    </submittedName>
</protein>
<comment type="similarity">
    <text evidence="1">Belongs to the peptidase S1 family.</text>
</comment>
<keyword evidence="2" id="KW-1015">Disulfide bond</keyword>
<dbReference type="InterPro" id="IPR043504">
    <property type="entry name" value="Peptidase_S1_PA_chymotrypsin"/>
</dbReference>
<dbReference type="InterPro" id="IPR001314">
    <property type="entry name" value="Peptidase_S1A"/>
</dbReference>
<name>A0ABT7Y063_9VIBR</name>
<sequence>MKQVNIRLPMAVGLSLLSLSVSADIPSARIIDGTPAEDNSWPFIGALVQTGFAASQGQICGASYLGGRYVLTAAHCVEGTSANDIELVFGVNDLDDESQGTRISVNNIYMHEDYEPNQLLNDVAVLELPRELTSLEATPVTLSQSGRLDELYMSGDVTLTVAGWGTTVPNGGTVLPDSLLQVDVKLVSYQECNDVYGDVPSQNFCAGTPTEGQDSCRGDSGGPIIVKETGEQLGWVSWGDQYCGREGSYGVYADAGYFEGWLSRFTSGLSYTQNEHIGYHEFGTLTHQFGFKNTGTNPVTFSAAQLSELEGSTTSIVNNTCSTQALLSNESCVIEVQLAVDEYREYQAELALDYTMGSESYSITNNVIYEGVEQAPSALRDVLTFDFDEVYVNDNPWVAIDGGIQSATIGDNQRSVVVIEGIPQGYLTVDVEVSSENGFDELRARINQTDLEPLSGSEAFSTRLSLLQSSNTLRFEYVKDASTSSGDDRAVLTNMRFSQNATGGITPVISEGSGGALSPYWLLLLSIPLLRRRRNL</sequence>
<dbReference type="EMBL" id="JAUEOZ010000001">
    <property type="protein sequence ID" value="MDN2481396.1"/>
    <property type="molecule type" value="Genomic_DNA"/>
</dbReference>
<evidence type="ECO:0000256" key="3">
    <source>
        <dbReference type="RuleBase" id="RU363034"/>
    </source>
</evidence>
<dbReference type="GO" id="GO:0016787">
    <property type="term" value="F:hydrolase activity"/>
    <property type="evidence" value="ECO:0007669"/>
    <property type="project" value="UniProtKB-KW"/>
</dbReference>
<feature type="chain" id="PRO_5047217388" evidence="4">
    <location>
        <begin position="24"/>
        <end position="536"/>
    </location>
</feature>
<dbReference type="PROSITE" id="PS50240">
    <property type="entry name" value="TRYPSIN_DOM"/>
    <property type="match status" value="1"/>
</dbReference>
<dbReference type="Pfam" id="PF00089">
    <property type="entry name" value="Trypsin"/>
    <property type="match status" value="1"/>
</dbReference>
<dbReference type="InterPro" id="IPR009003">
    <property type="entry name" value="Peptidase_S1_PA"/>
</dbReference>
<gene>
    <name evidence="6" type="ORF">QWJ08_08325</name>
</gene>
<evidence type="ECO:0000313" key="7">
    <source>
        <dbReference type="Proteomes" id="UP001169719"/>
    </source>
</evidence>
<comment type="caution">
    <text evidence="6">The sequence shown here is derived from an EMBL/GenBank/DDBJ whole genome shotgun (WGS) entry which is preliminary data.</text>
</comment>
<evidence type="ECO:0000256" key="1">
    <source>
        <dbReference type="ARBA" id="ARBA00007664"/>
    </source>
</evidence>
<dbReference type="PRINTS" id="PR00722">
    <property type="entry name" value="CHYMOTRYPSIN"/>
</dbReference>
<evidence type="ECO:0000313" key="6">
    <source>
        <dbReference type="EMBL" id="MDN2481396.1"/>
    </source>
</evidence>
<dbReference type="PROSITE" id="PS00134">
    <property type="entry name" value="TRYPSIN_HIS"/>
    <property type="match status" value="1"/>
</dbReference>
<dbReference type="SUPFAM" id="SSF50494">
    <property type="entry name" value="Trypsin-like serine proteases"/>
    <property type="match status" value="1"/>
</dbReference>
<proteinExistence type="inferred from homology"/>
<dbReference type="InterPro" id="IPR050430">
    <property type="entry name" value="Peptidase_S1"/>
</dbReference>
<dbReference type="CDD" id="cd00190">
    <property type="entry name" value="Tryp_SPc"/>
    <property type="match status" value="1"/>
</dbReference>
<keyword evidence="4" id="KW-0732">Signal</keyword>
<dbReference type="PANTHER" id="PTHR24276">
    <property type="entry name" value="POLYSERASE-RELATED"/>
    <property type="match status" value="1"/>
</dbReference>
<dbReference type="Proteomes" id="UP001169719">
    <property type="component" value="Unassembled WGS sequence"/>
</dbReference>
<keyword evidence="3" id="KW-0645">Protease</keyword>
<keyword evidence="3 6" id="KW-0378">Hydrolase</keyword>
<dbReference type="Gene3D" id="2.40.10.10">
    <property type="entry name" value="Trypsin-like serine proteases"/>
    <property type="match status" value="1"/>
</dbReference>
<organism evidence="6 7">
    <name type="scientific">Vibrio agarivorans</name>
    <dbReference type="NCBI Taxonomy" id="153622"/>
    <lineage>
        <taxon>Bacteria</taxon>
        <taxon>Pseudomonadati</taxon>
        <taxon>Pseudomonadota</taxon>
        <taxon>Gammaproteobacteria</taxon>
        <taxon>Vibrionales</taxon>
        <taxon>Vibrionaceae</taxon>
        <taxon>Vibrio</taxon>
    </lineage>
</organism>
<feature type="domain" description="Peptidase S1" evidence="5">
    <location>
        <begin position="30"/>
        <end position="267"/>
    </location>
</feature>
<dbReference type="EC" id="3.4.21.-" evidence="6"/>
<dbReference type="RefSeq" id="WP_289961512.1">
    <property type="nucleotide sequence ID" value="NZ_JAUEOZ010000001.1"/>
</dbReference>
<keyword evidence="7" id="KW-1185">Reference proteome</keyword>
<dbReference type="PROSITE" id="PS00135">
    <property type="entry name" value="TRYPSIN_SER"/>
    <property type="match status" value="1"/>
</dbReference>
<dbReference type="InterPro" id="IPR033116">
    <property type="entry name" value="TRYPSIN_SER"/>
</dbReference>
<evidence type="ECO:0000256" key="4">
    <source>
        <dbReference type="SAM" id="SignalP"/>
    </source>
</evidence>